<accession>A0A1A3MWZ9</accession>
<dbReference type="AlphaFoldDB" id="A0A1A3MWZ9"/>
<reference evidence="3" key="1">
    <citation type="submission" date="2016-06" db="EMBL/GenBank/DDBJ databases">
        <authorList>
            <person name="Sutton G."/>
            <person name="Brinkac L."/>
            <person name="Sanka R."/>
            <person name="Adams M."/>
            <person name="Lau E."/>
            <person name="Garcia-Basteiro A."/>
            <person name="Lopez-Varela E."/>
            <person name="Palencia S."/>
        </authorList>
    </citation>
    <scope>NUCLEOTIDE SEQUENCE [LARGE SCALE GENOMIC DNA]</scope>
    <source>
        <strain evidence="3">1245139.5</strain>
    </source>
</reference>
<sequence>MGLLVAAWVVPRVSLSVPGFAIAVGMFASAQAILSFPILKLPHRYASLLLGATGLALTIVTLVLTSAWTHGLAIEGMASWVATAVVAWLVTTIGAIALPELLIRDGHPGNDEGSRDG</sequence>
<comment type="caution">
    <text evidence="2">The sequence shown here is derived from an EMBL/GenBank/DDBJ whole genome shotgun (WGS) entry which is preliminary data.</text>
</comment>
<dbReference type="EMBL" id="LZLQ01000098">
    <property type="protein sequence ID" value="OBK14428.1"/>
    <property type="molecule type" value="Genomic_DNA"/>
</dbReference>
<dbReference type="Proteomes" id="UP000093629">
    <property type="component" value="Unassembled WGS sequence"/>
</dbReference>
<keyword evidence="1" id="KW-0472">Membrane</keyword>
<gene>
    <name evidence="2" type="ORF">A5636_08600</name>
</gene>
<name>A0A1A3MWZ9_MYCAS</name>
<organism evidence="2 3">
    <name type="scientific">Mycobacterium asiaticum</name>
    <dbReference type="NCBI Taxonomy" id="1790"/>
    <lineage>
        <taxon>Bacteria</taxon>
        <taxon>Bacillati</taxon>
        <taxon>Actinomycetota</taxon>
        <taxon>Actinomycetes</taxon>
        <taxon>Mycobacteriales</taxon>
        <taxon>Mycobacteriaceae</taxon>
        <taxon>Mycobacterium</taxon>
    </lineage>
</organism>
<keyword evidence="3" id="KW-1185">Reference proteome</keyword>
<dbReference type="OrthoDB" id="4871734at2"/>
<feature type="transmembrane region" description="Helical" evidence="1">
    <location>
        <begin position="20"/>
        <end position="39"/>
    </location>
</feature>
<evidence type="ECO:0000313" key="2">
    <source>
        <dbReference type="EMBL" id="OBK14428.1"/>
    </source>
</evidence>
<keyword evidence="1" id="KW-1133">Transmembrane helix</keyword>
<evidence type="ECO:0000313" key="3">
    <source>
        <dbReference type="Proteomes" id="UP000093629"/>
    </source>
</evidence>
<keyword evidence="1" id="KW-0812">Transmembrane</keyword>
<feature type="transmembrane region" description="Helical" evidence="1">
    <location>
        <begin position="46"/>
        <end position="68"/>
    </location>
</feature>
<protein>
    <recommendedName>
        <fullName evidence="4">Phage holin family protein</fullName>
    </recommendedName>
</protein>
<feature type="transmembrane region" description="Helical" evidence="1">
    <location>
        <begin position="80"/>
        <end position="98"/>
    </location>
</feature>
<evidence type="ECO:0000256" key="1">
    <source>
        <dbReference type="SAM" id="Phobius"/>
    </source>
</evidence>
<evidence type="ECO:0008006" key="4">
    <source>
        <dbReference type="Google" id="ProtNLM"/>
    </source>
</evidence>
<proteinExistence type="predicted"/>